<dbReference type="GO" id="GO:0009055">
    <property type="term" value="F:electron transfer activity"/>
    <property type="evidence" value="ECO:0007669"/>
    <property type="project" value="TreeGrafter"/>
</dbReference>
<dbReference type="InterPro" id="IPR006656">
    <property type="entry name" value="Mopterin_OxRdtase"/>
</dbReference>
<gene>
    <name evidence="6" type="ORF">METZ01_LOCUS87035</name>
</gene>
<evidence type="ECO:0000256" key="3">
    <source>
        <dbReference type="ARBA" id="ARBA00023002"/>
    </source>
</evidence>
<evidence type="ECO:0000259" key="5">
    <source>
        <dbReference type="Pfam" id="PF21423"/>
    </source>
</evidence>
<dbReference type="GO" id="GO:0030288">
    <property type="term" value="C:outer membrane-bounded periplasmic space"/>
    <property type="evidence" value="ECO:0007669"/>
    <property type="project" value="TreeGrafter"/>
</dbReference>
<dbReference type="GO" id="GO:0030151">
    <property type="term" value="F:molybdenum ion binding"/>
    <property type="evidence" value="ECO:0007669"/>
    <property type="project" value="TreeGrafter"/>
</dbReference>
<dbReference type="GO" id="GO:0016491">
    <property type="term" value="F:oxidoreductase activity"/>
    <property type="evidence" value="ECO:0007669"/>
    <property type="project" value="UniProtKB-KW"/>
</dbReference>
<sequence>MKFLIILWGMVQELRGTARIYPEFADRLKQKNLTAQFKLEDNSEGRWIKFENGKIRSKKGIYENPDLSIIFKNKAIAEEFLTPPFNQLVRIDAAKNFKIGLKGSDALAVWFMGTLTLMQSLGWKSGTDVGDGVMRYTSGTNGGPIFVYVKDNKILRITPMEFDDDDASSWSIEARGKTFTPPRRTTLAAHGMAQKSMVYSKDRILYPMKRVDFDPDGERNVHNRGVSGFERISWDEALDIVVKEIKRAKRKGPGAVLVAHGSHHQWGNLGHYLSAFNRLWNLIGCSKLHHNPDSWEGWFWGAMHHWGNSLRLGTAEFYGTVEDCLKEAEMIVFWSSDPDGTYGIEGTVRRSWAKQLGIKMVHIDPYLNHTAALMGGKWIAPKPGTDPALAQALCYIWITEDLYDKEFVDKRTEGFEEWKGYILGRTDGTPKSPEWQEAETGVPAREVRALAREWGRKKTYLGAGGWGCGLGGANRGPMGIQWARMMTILGAMQGFGRPGVNFGNLQFGAPLDYSFYFPGYAEGGMSGELQYSANAANNYQRMPHIVTMNSCKQVIPRIYLPEAILEGKAAGYVTDVASVQGQFQRFGYPAPGHAKIEMLYKYGSASFGTMVGSNRWVKMYRSENLPFVVNQSVWNEGETRFSDVILPACTVFERWDIGEWMNVGAGYVHHMYSMLNHRVISMQHKCIDPLGESKSDYDIFLALAERLGLGAVYSEGGNTELDWCKRVFDSSDLS</sequence>
<dbReference type="SUPFAM" id="SSF53706">
    <property type="entry name" value="Formate dehydrogenase/DMSO reductase, domains 1-3"/>
    <property type="match status" value="1"/>
</dbReference>
<accession>A0A381V2K2</accession>
<name>A0A381V2K2_9ZZZZ</name>
<comment type="cofactor">
    <cofactor evidence="1">
        <name>Mo-bis(molybdopterin guanine dinucleotide)</name>
        <dbReference type="ChEBI" id="CHEBI:60539"/>
    </cofactor>
</comment>
<evidence type="ECO:0000256" key="1">
    <source>
        <dbReference type="ARBA" id="ARBA00001942"/>
    </source>
</evidence>
<dbReference type="EMBL" id="UINC01007592">
    <property type="protein sequence ID" value="SVA34181.1"/>
    <property type="molecule type" value="Genomic_DNA"/>
</dbReference>
<dbReference type="Pfam" id="PF21423">
    <property type="entry name" value="AhtL-like_1st"/>
    <property type="match status" value="1"/>
</dbReference>
<dbReference type="PANTHER" id="PTHR43742:SF10">
    <property type="entry name" value="TRIMETHYLAMINE-N-OXIDE REDUCTASE 2"/>
    <property type="match status" value="1"/>
</dbReference>
<organism evidence="6">
    <name type="scientific">marine metagenome</name>
    <dbReference type="NCBI Taxonomy" id="408172"/>
    <lineage>
        <taxon>unclassified sequences</taxon>
        <taxon>metagenomes</taxon>
        <taxon>ecological metagenomes</taxon>
    </lineage>
</organism>
<feature type="domain" description="Molybdopterin oxidoreductase" evidence="4">
    <location>
        <begin position="203"/>
        <end position="706"/>
    </location>
</feature>
<evidence type="ECO:0000313" key="6">
    <source>
        <dbReference type="EMBL" id="SVA34181.1"/>
    </source>
</evidence>
<evidence type="ECO:0000259" key="4">
    <source>
        <dbReference type="Pfam" id="PF00384"/>
    </source>
</evidence>
<keyword evidence="3" id="KW-0560">Oxidoreductase</keyword>
<dbReference type="AlphaFoldDB" id="A0A381V2K2"/>
<dbReference type="InterPro" id="IPR050612">
    <property type="entry name" value="Prok_Mopterin_Oxidored"/>
</dbReference>
<dbReference type="Gene3D" id="3.40.50.740">
    <property type="match status" value="2"/>
</dbReference>
<feature type="domain" description="Pyrogallol hydroxytransferase large subunit-like N-terminal" evidence="5">
    <location>
        <begin position="143"/>
        <end position="197"/>
    </location>
</feature>
<dbReference type="Gene3D" id="2.20.25.340">
    <property type="match status" value="1"/>
</dbReference>
<dbReference type="GO" id="GO:0009061">
    <property type="term" value="P:anaerobic respiration"/>
    <property type="evidence" value="ECO:0007669"/>
    <property type="project" value="TreeGrafter"/>
</dbReference>
<feature type="non-terminal residue" evidence="6">
    <location>
        <position position="734"/>
    </location>
</feature>
<dbReference type="Gene3D" id="3.40.228.10">
    <property type="entry name" value="Dimethylsulfoxide Reductase, domain 2"/>
    <property type="match status" value="1"/>
</dbReference>
<evidence type="ECO:0000256" key="2">
    <source>
        <dbReference type="ARBA" id="ARBA00022505"/>
    </source>
</evidence>
<proteinExistence type="predicted"/>
<protein>
    <submittedName>
        <fullName evidence="6">Uncharacterized protein</fullName>
    </submittedName>
</protein>
<dbReference type="PANTHER" id="PTHR43742">
    <property type="entry name" value="TRIMETHYLAMINE-N-OXIDE REDUCTASE"/>
    <property type="match status" value="1"/>
</dbReference>
<dbReference type="InterPro" id="IPR049032">
    <property type="entry name" value="AhtL-like_N"/>
</dbReference>
<dbReference type="Pfam" id="PF00384">
    <property type="entry name" value="Molybdopterin"/>
    <property type="match status" value="1"/>
</dbReference>
<keyword evidence="2" id="KW-0500">Molybdenum</keyword>
<reference evidence="6" key="1">
    <citation type="submission" date="2018-05" db="EMBL/GenBank/DDBJ databases">
        <authorList>
            <person name="Lanie J.A."/>
            <person name="Ng W.-L."/>
            <person name="Kazmierczak K.M."/>
            <person name="Andrzejewski T.M."/>
            <person name="Davidsen T.M."/>
            <person name="Wayne K.J."/>
            <person name="Tettelin H."/>
            <person name="Glass J.I."/>
            <person name="Rusch D."/>
            <person name="Podicherti R."/>
            <person name="Tsui H.-C.T."/>
            <person name="Winkler M.E."/>
        </authorList>
    </citation>
    <scope>NUCLEOTIDE SEQUENCE</scope>
</reference>